<dbReference type="GO" id="GO:0005886">
    <property type="term" value="C:plasma membrane"/>
    <property type="evidence" value="ECO:0007669"/>
    <property type="project" value="UniProtKB-SubCell"/>
</dbReference>
<dbReference type="CDD" id="cd00170">
    <property type="entry name" value="SEC14"/>
    <property type="match status" value="1"/>
</dbReference>
<dbReference type="PROSITE" id="PS50191">
    <property type="entry name" value="CRAL_TRIO"/>
    <property type="match status" value="1"/>
</dbReference>
<accession>A0AAD5GZ41</accession>
<dbReference type="GO" id="GO:0000139">
    <property type="term" value="C:Golgi membrane"/>
    <property type="evidence" value="ECO:0007669"/>
    <property type="project" value="UniProtKB-SubCell"/>
</dbReference>
<dbReference type="InterPro" id="IPR011074">
    <property type="entry name" value="CRAL/TRIO_N_dom"/>
</dbReference>
<evidence type="ECO:0000256" key="6">
    <source>
        <dbReference type="SAM" id="MobiDB-lite"/>
    </source>
</evidence>
<name>A0AAD5GZ41_AMBAR</name>
<dbReference type="GO" id="GO:0015031">
    <property type="term" value="P:protein transport"/>
    <property type="evidence" value="ECO:0007669"/>
    <property type="project" value="UniProtKB-KW"/>
</dbReference>
<comment type="similarity">
    <text evidence="5">Belongs to the SFH family.</text>
</comment>
<keyword evidence="10" id="KW-1185">Reference proteome</keyword>
<dbReference type="SUPFAM" id="SSF52087">
    <property type="entry name" value="CRAL/TRIO domain"/>
    <property type="match status" value="1"/>
</dbReference>
<evidence type="ECO:0000313" key="10">
    <source>
        <dbReference type="Proteomes" id="UP001206925"/>
    </source>
</evidence>
<dbReference type="AlphaFoldDB" id="A0AAD5GZ41"/>
<dbReference type="Pfam" id="PF00650">
    <property type="entry name" value="CRAL_TRIO"/>
    <property type="match status" value="1"/>
</dbReference>
<evidence type="ECO:0000256" key="1">
    <source>
        <dbReference type="ARBA" id="ARBA00004202"/>
    </source>
</evidence>
<reference evidence="9" key="1">
    <citation type="submission" date="2022-06" db="EMBL/GenBank/DDBJ databases">
        <title>Uncovering the hologenomic basis of an extraordinary plant invasion.</title>
        <authorList>
            <person name="Bieker V.C."/>
            <person name="Martin M.D."/>
            <person name="Gilbert T."/>
            <person name="Hodgins K."/>
            <person name="Battlay P."/>
            <person name="Petersen B."/>
            <person name="Wilson J."/>
        </authorList>
    </citation>
    <scope>NUCLEOTIDE SEQUENCE</scope>
    <source>
        <strain evidence="9">AA19_3_7</strain>
        <tissue evidence="9">Leaf</tissue>
    </source>
</reference>
<proteinExistence type="inferred from homology"/>
<evidence type="ECO:0000256" key="5">
    <source>
        <dbReference type="ARBA" id="ARBA00038020"/>
    </source>
</evidence>
<dbReference type="SMART" id="SM01100">
    <property type="entry name" value="CRAL_TRIO_N"/>
    <property type="match status" value="1"/>
</dbReference>
<feature type="compositionally biased region" description="Polar residues" evidence="6">
    <location>
        <begin position="348"/>
        <end position="359"/>
    </location>
</feature>
<feature type="compositionally biased region" description="Polar residues" evidence="6">
    <location>
        <begin position="423"/>
        <end position="433"/>
    </location>
</feature>
<feature type="region of interest" description="Disordered" evidence="6">
    <location>
        <begin position="401"/>
        <end position="433"/>
    </location>
</feature>
<dbReference type="Proteomes" id="UP001206925">
    <property type="component" value="Unassembled WGS sequence"/>
</dbReference>
<keyword evidence="7" id="KW-1133">Transmembrane helix</keyword>
<dbReference type="SMART" id="SM00516">
    <property type="entry name" value="SEC14"/>
    <property type="match status" value="1"/>
</dbReference>
<feature type="compositionally biased region" description="Acidic residues" evidence="6">
    <location>
        <begin position="407"/>
        <end position="416"/>
    </location>
</feature>
<dbReference type="InterPro" id="IPR001251">
    <property type="entry name" value="CRAL-TRIO_dom"/>
</dbReference>
<evidence type="ECO:0000256" key="3">
    <source>
        <dbReference type="ARBA" id="ARBA00022927"/>
    </source>
</evidence>
<dbReference type="InterPro" id="IPR051026">
    <property type="entry name" value="PI/PC_transfer"/>
</dbReference>
<comment type="caution">
    <text evidence="9">The sequence shown here is derived from an EMBL/GenBank/DDBJ whole genome shotgun (WGS) entry which is preliminary data.</text>
</comment>
<organism evidence="9 10">
    <name type="scientific">Ambrosia artemisiifolia</name>
    <name type="common">Common ragweed</name>
    <dbReference type="NCBI Taxonomy" id="4212"/>
    <lineage>
        <taxon>Eukaryota</taxon>
        <taxon>Viridiplantae</taxon>
        <taxon>Streptophyta</taxon>
        <taxon>Embryophyta</taxon>
        <taxon>Tracheophyta</taxon>
        <taxon>Spermatophyta</taxon>
        <taxon>Magnoliopsida</taxon>
        <taxon>eudicotyledons</taxon>
        <taxon>Gunneridae</taxon>
        <taxon>Pentapetalae</taxon>
        <taxon>asterids</taxon>
        <taxon>campanulids</taxon>
        <taxon>Asterales</taxon>
        <taxon>Asteraceae</taxon>
        <taxon>Asteroideae</taxon>
        <taxon>Heliantheae alliance</taxon>
        <taxon>Heliantheae</taxon>
        <taxon>Ambrosia</taxon>
    </lineage>
</organism>
<evidence type="ECO:0000313" key="9">
    <source>
        <dbReference type="EMBL" id="KAI7758319.1"/>
    </source>
</evidence>
<evidence type="ECO:0000256" key="4">
    <source>
        <dbReference type="ARBA" id="ARBA00023034"/>
    </source>
</evidence>
<comment type="subcellular location">
    <subcellularLocation>
        <location evidence="1">Cell membrane</location>
        <topology evidence="1">Peripheral membrane protein</topology>
    </subcellularLocation>
    <subcellularLocation>
        <location evidence="2">Golgi apparatus membrane</location>
        <topology evidence="2">Peripheral membrane protein</topology>
    </subcellularLocation>
</comment>
<protein>
    <recommendedName>
        <fullName evidence="8">CRAL-TRIO domain-containing protein</fullName>
    </recommendedName>
</protein>
<sequence>MSGLEGNEAFDEKTDGESSEDEIRLSRSRSLKKKAIDASNRFTDSFKKRRKRKVHYQIPSFPIEDVRDAKEEEGVCELRKQLLDKNLLPARHDDYHTLLRFLKARDFDIGRTILMWEEMLNWRKEFETDTILEDFNFAELEEVLQHYPHGYHGVDKGGRPIYIERLGMAHPSKLMQITSVDRYLKYHVQEFERAFKQKFPACSIAAKKMINSTTTILDVHGMGLKNFTPTAANMLGAVTKVDSSYYPETLHQMFVVNASSTFKNYIWPAAQKFLDAKTIPKIHVLEPKSLEKLLEAIEPSQLPDFLGGSCTCSSQGGCLRSNMGPWNDTEIMRVVNNSESTFARHISRISSNQQTNDSSGRNDKSIIESGSDDDVPCLTSPNSLRVPELVSVSDEAMASDSPVYYSCDDDDDDECSEATASDQGLQISSSQPPSLKAIASVKRSFRCITRPVVLLAKKLVTPICSLPIGTNAVGPTPATDSTSDTDQILPCLERLKKLEKMVEELRTKPAQLPAEKEQMLQHSMDRIKSIELDLDKTKITLHATLVRQLEIAELMERLQQLKFCEINEEVNLTTATAYAKQNTMITLLFFMILLAVILLEFDELEKLNKMKPTNVRHAKCNNIVILFCSPLC</sequence>
<keyword evidence="4" id="KW-0333">Golgi apparatus</keyword>
<dbReference type="PANTHER" id="PTHR45657">
    <property type="entry name" value="CRAL-TRIO DOMAIN-CONTAINING PROTEIN YKL091C-RELATED"/>
    <property type="match status" value="1"/>
</dbReference>
<dbReference type="Gene3D" id="1.10.8.20">
    <property type="entry name" value="N-terminal domain of phosphatidylinositol transfer protein sec14p"/>
    <property type="match status" value="1"/>
</dbReference>
<dbReference type="InterPro" id="IPR036273">
    <property type="entry name" value="CRAL/TRIO_N_dom_sf"/>
</dbReference>
<keyword evidence="7" id="KW-0472">Membrane</keyword>
<evidence type="ECO:0000256" key="2">
    <source>
        <dbReference type="ARBA" id="ARBA00004395"/>
    </source>
</evidence>
<evidence type="ECO:0000259" key="8">
    <source>
        <dbReference type="PROSITE" id="PS50191"/>
    </source>
</evidence>
<feature type="region of interest" description="Disordered" evidence="6">
    <location>
        <begin position="1"/>
        <end position="33"/>
    </location>
</feature>
<feature type="domain" description="CRAL-TRIO" evidence="8">
    <location>
        <begin position="139"/>
        <end position="314"/>
    </location>
</feature>
<gene>
    <name evidence="9" type="ORF">M8C21_013680</name>
</gene>
<keyword evidence="3" id="KW-0813">Transport</keyword>
<dbReference type="Gene3D" id="3.40.525.10">
    <property type="entry name" value="CRAL-TRIO lipid binding domain"/>
    <property type="match status" value="1"/>
</dbReference>
<keyword evidence="7" id="KW-0812">Transmembrane</keyword>
<feature type="region of interest" description="Disordered" evidence="6">
    <location>
        <begin position="347"/>
        <end position="382"/>
    </location>
</feature>
<dbReference type="InterPro" id="IPR036865">
    <property type="entry name" value="CRAL-TRIO_dom_sf"/>
</dbReference>
<dbReference type="EMBL" id="JAMZMK010000005">
    <property type="protein sequence ID" value="KAI7758319.1"/>
    <property type="molecule type" value="Genomic_DNA"/>
</dbReference>
<feature type="transmembrane region" description="Helical" evidence="7">
    <location>
        <begin position="583"/>
        <end position="601"/>
    </location>
</feature>
<feature type="compositionally biased region" description="Basic and acidic residues" evidence="6">
    <location>
        <begin position="10"/>
        <end position="25"/>
    </location>
</feature>
<dbReference type="SUPFAM" id="SSF46938">
    <property type="entry name" value="CRAL/TRIO N-terminal domain"/>
    <property type="match status" value="1"/>
</dbReference>
<dbReference type="PANTHER" id="PTHR45657:SF8">
    <property type="entry name" value="PHOSPHATIDYLINOSITOL_PHOSPHATIDYLCHOLINE TRANSFER PROTEIN SFH13"/>
    <property type="match status" value="1"/>
</dbReference>
<evidence type="ECO:0000256" key="7">
    <source>
        <dbReference type="SAM" id="Phobius"/>
    </source>
</evidence>
<keyword evidence="3" id="KW-0653">Protein transport</keyword>